<proteinExistence type="predicted"/>
<dbReference type="Pfam" id="PF03713">
    <property type="entry name" value="DUF305"/>
    <property type="match status" value="1"/>
</dbReference>
<organism evidence="3 4">
    <name type="scientific">Svornostia abyssi</name>
    <dbReference type="NCBI Taxonomy" id="2898438"/>
    <lineage>
        <taxon>Bacteria</taxon>
        <taxon>Bacillati</taxon>
        <taxon>Actinomycetota</taxon>
        <taxon>Thermoleophilia</taxon>
        <taxon>Solirubrobacterales</taxon>
        <taxon>Baekduiaceae</taxon>
        <taxon>Svornostia</taxon>
    </lineage>
</organism>
<keyword evidence="4" id="KW-1185">Reference proteome</keyword>
<dbReference type="InterPro" id="IPR005183">
    <property type="entry name" value="DUF305_CopM-like"/>
</dbReference>
<protein>
    <submittedName>
        <fullName evidence="3">DUF305 domain-containing protein</fullName>
    </submittedName>
</protein>
<dbReference type="InterPro" id="IPR012347">
    <property type="entry name" value="Ferritin-like"/>
</dbReference>
<sequence>MATAAVLTLGAAGLAACGGDDEAGSGTASTAPAAANGTDLAFAADMIGHHDMAVQTAETAKENASRDEIVELADAIITTQTAEKAQLEKAQSRLTDEGLKPEDLGMSDAEMGMDMDMEMLTSSAAFDRTFIDMMVPHHQGAIRMARIELARGKDPELRSLAEAVVAAQSKEIEQMNAWRKQWYGAVSPAGGVPEEDEIKPASDDPGMGHDMGGDGQ</sequence>
<name>A0ABY5PEF0_9ACTN</name>
<dbReference type="RefSeq" id="WP_353863569.1">
    <property type="nucleotide sequence ID" value="NZ_CP088295.1"/>
</dbReference>
<accession>A0ABY5PEF0</accession>
<feature type="domain" description="DUF305" evidence="2">
    <location>
        <begin position="39"/>
        <end position="178"/>
    </location>
</feature>
<gene>
    <name evidence="3" type="ORF">LRS13_20615</name>
</gene>
<evidence type="ECO:0000259" key="2">
    <source>
        <dbReference type="Pfam" id="PF03713"/>
    </source>
</evidence>
<evidence type="ECO:0000313" key="4">
    <source>
        <dbReference type="Proteomes" id="UP001058860"/>
    </source>
</evidence>
<dbReference type="Gene3D" id="1.20.1260.10">
    <property type="match status" value="1"/>
</dbReference>
<reference evidence="4" key="1">
    <citation type="submission" date="2021-11" db="EMBL/GenBank/DDBJ databases">
        <title>Cultivation dependent microbiological survey of springs from the worlds oldest radium mine currently devoted to the extraction of radon-saturated water.</title>
        <authorList>
            <person name="Kapinusova G."/>
            <person name="Smrhova T."/>
            <person name="Strejcek M."/>
            <person name="Suman J."/>
            <person name="Jani K."/>
            <person name="Pajer P."/>
            <person name="Uhlik O."/>
        </authorList>
    </citation>
    <scope>NUCLEOTIDE SEQUENCE [LARGE SCALE GENOMIC DNA]</scope>
    <source>
        <strain evidence="4">J379</strain>
    </source>
</reference>
<dbReference type="PANTHER" id="PTHR36933:SF1">
    <property type="entry name" value="SLL0788 PROTEIN"/>
    <property type="match status" value="1"/>
</dbReference>
<dbReference type="EMBL" id="CP088295">
    <property type="protein sequence ID" value="UUY03054.1"/>
    <property type="molecule type" value="Genomic_DNA"/>
</dbReference>
<evidence type="ECO:0000313" key="3">
    <source>
        <dbReference type="EMBL" id="UUY03054.1"/>
    </source>
</evidence>
<dbReference type="PANTHER" id="PTHR36933">
    <property type="entry name" value="SLL0788 PROTEIN"/>
    <property type="match status" value="1"/>
</dbReference>
<feature type="region of interest" description="Disordered" evidence="1">
    <location>
        <begin position="187"/>
        <end position="216"/>
    </location>
</feature>
<dbReference type="Proteomes" id="UP001058860">
    <property type="component" value="Chromosome"/>
</dbReference>
<evidence type="ECO:0000256" key="1">
    <source>
        <dbReference type="SAM" id="MobiDB-lite"/>
    </source>
</evidence>